<evidence type="ECO:0000313" key="9">
    <source>
        <dbReference type="EMBL" id="ROP33062.1"/>
    </source>
</evidence>
<keyword evidence="5 6" id="KW-0067">ATP-binding</keyword>
<gene>
    <name evidence="9" type="ORF">EDD30_6031</name>
</gene>
<feature type="compositionally biased region" description="Low complexity" evidence="7">
    <location>
        <begin position="475"/>
        <end position="495"/>
    </location>
</feature>
<name>A0A3N1GSC5_9ACTN</name>
<keyword evidence="4 9" id="KW-0418">Kinase</keyword>
<dbReference type="PANTHER" id="PTHR43671">
    <property type="entry name" value="SERINE/THREONINE-PROTEIN KINASE NEK"/>
    <property type="match status" value="1"/>
</dbReference>
<dbReference type="InterPro" id="IPR050660">
    <property type="entry name" value="NEK_Ser/Thr_kinase"/>
</dbReference>
<evidence type="ECO:0000256" key="1">
    <source>
        <dbReference type="ARBA" id="ARBA00010886"/>
    </source>
</evidence>
<protein>
    <submittedName>
        <fullName evidence="9">Serine/threonine-protein kinase</fullName>
    </submittedName>
</protein>
<feature type="domain" description="Protein kinase" evidence="8">
    <location>
        <begin position="31"/>
        <end position="297"/>
    </location>
</feature>
<evidence type="ECO:0000256" key="7">
    <source>
        <dbReference type="SAM" id="MobiDB-lite"/>
    </source>
</evidence>
<organism evidence="9 10">
    <name type="scientific">Couchioplanes caeruleus</name>
    <dbReference type="NCBI Taxonomy" id="56438"/>
    <lineage>
        <taxon>Bacteria</taxon>
        <taxon>Bacillati</taxon>
        <taxon>Actinomycetota</taxon>
        <taxon>Actinomycetes</taxon>
        <taxon>Micromonosporales</taxon>
        <taxon>Micromonosporaceae</taxon>
        <taxon>Couchioplanes</taxon>
    </lineage>
</organism>
<evidence type="ECO:0000256" key="3">
    <source>
        <dbReference type="ARBA" id="ARBA00022741"/>
    </source>
</evidence>
<comment type="caution">
    <text evidence="9">The sequence shown here is derived from an EMBL/GenBank/DDBJ whole genome shotgun (WGS) entry which is preliminary data.</text>
</comment>
<evidence type="ECO:0000256" key="2">
    <source>
        <dbReference type="ARBA" id="ARBA00022679"/>
    </source>
</evidence>
<dbReference type="SMART" id="SM00220">
    <property type="entry name" value="S_TKc"/>
    <property type="match status" value="1"/>
</dbReference>
<accession>A0A3N1GSC5</accession>
<dbReference type="EMBL" id="RJKL01000001">
    <property type="protein sequence ID" value="ROP33062.1"/>
    <property type="molecule type" value="Genomic_DNA"/>
</dbReference>
<dbReference type="PROSITE" id="PS00107">
    <property type="entry name" value="PROTEIN_KINASE_ATP"/>
    <property type="match status" value="1"/>
</dbReference>
<dbReference type="InterPro" id="IPR000719">
    <property type="entry name" value="Prot_kinase_dom"/>
</dbReference>
<dbReference type="CDD" id="cd14014">
    <property type="entry name" value="STKc_PknB_like"/>
    <property type="match status" value="1"/>
</dbReference>
<dbReference type="Pfam" id="PF00069">
    <property type="entry name" value="Pkinase"/>
    <property type="match status" value="1"/>
</dbReference>
<feature type="region of interest" description="Disordered" evidence="7">
    <location>
        <begin position="295"/>
        <end position="391"/>
    </location>
</feature>
<dbReference type="RefSeq" id="WP_244945450.1">
    <property type="nucleotide sequence ID" value="NZ_RJKL01000001.1"/>
</dbReference>
<keyword evidence="2" id="KW-0808">Transferase</keyword>
<sequence>MDQDPTSSGAEADSDGASTLDLSGRCVGSSYILLRPIGHGATGTVWRGVDRSSGEPVAVKLLHESLLRQPKLVTRFVQERTILLMLRHRNVVRVRDLFSVGESLGLVMDLVPGGSLRDYLRERPTLAPAEAARLGSQVAAALAEAHELGIVHRDLKPDNILLHREDDRPDIRLTDFGIARVLNAPSLTTTHAVVGTPHYMAPEAFHSSTITPAADVYALGVLLYEMVSGRPPYDSDTVTDLMRLHLEGAPERRPGIPDPLWDVIASCMEHKPRLRPAAAELAVDLGDVARRVDAPALPAPAPRSPASPDSSPGSGDSSPGSRDPGSGGQGSERGGRGSADSLVPEAGRAPAGSRPSRSPDPKPSAAGPGRHPSLAGLRRPPVPRRRNQPASWRWARPWAMIVLVCAAMLASGVATTAWHLGRADGEPGGRAALARTGTGDARPSAAASAMSAPPPARAARNRDSSPGTAQSRLNAGAPATAATPAPRVTRAAATGSPVTEKTYGPWECEQRYALSFDNAMAVRPCHKVGDKVQVSATLTAPRDGTASLSLALRDVVTGGSLPAKTCDGLVFGEGARSRECGPATVSPRRGHRYQVVMSWRFSRDGRIEAGSARGSEFAF</sequence>
<dbReference type="GO" id="GO:0005524">
    <property type="term" value="F:ATP binding"/>
    <property type="evidence" value="ECO:0007669"/>
    <property type="project" value="UniProtKB-UniRule"/>
</dbReference>
<dbReference type="InterPro" id="IPR017441">
    <property type="entry name" value="Protein_kinase_ATP_BS"/>
</dbReference>
<feature type="compositionally biased region" description="Low complexity" evidence="7">
    <location>
        <begin position="306"/>
        <end position="324"/>
    </location>
</feature>
<keyword evidence="3 6" id="KW-0547">Nucleotide-binding</keyword>
<dbReference type="InterPro" id="IPR008271">
    <property type="entry name" value="Ser/Thr_kinase_AS"/>
</dbReference>
<dbReference type="Gene3D" id="1.10.510.10">
    <property type="entry name" value="Transferase(Phosphotransferase) domain 1"/>
    <property type="match status" value="1"/>
</dbReference>
<dbReference type="SUPFAM" id="SSF56112">
    <property type="entry name" value="Protein kinase-like (PK-like)"/>
    <property type="match status" value="1"/>
</dbReference>
<dbReference type="InterPro" id="IPR011009">
    <property type="entry name" value="Kinase-like_dom_sf"/>
</dbReference>
<evidence type="ECO:0000256" key="4">
    <source>
        <dbReference type="ARBA" id="ARBA00022777"/>
    </source>
</evidence>
<reference evidence="9 10" key="1">
    <citation type="submission" date="2018-11" db="EMBL/GenBank/DDBJ databases">
        <title>Sequencing the genomes of 1000 actinobacteria strains.</title>
        <authorList>
            <person name="Klenk H.-P."/>
        </authorList>
    </citation>
    <scope>NUCLEOTIDE SEQUENCE [LARGE SCALE GENOMIC DNA]</scope>
    <source>
        <strain evidence="9 10">DSM 43634</strain>
    </source>
</reference>
<dbReference type="AlphaFoldDB" id="A0A3N1GSC5"/>
<dbReference type="GO" id="GO:0004674">
    <property type="term" value="F:protein serine/threonine kinase activity"/>
    <property type="evidence" value="ECO:0007669"/>
    <property type="project" value="TreeGrafter"/>
</dbReference>
<evidence type="ECO:0000256" key="5">
    <source>
        <dbReference type="ARBA" id="ARBA00022840"/>
    </source>
</evidence>
<dbReference type="Proteomes" id="UP000271683">
    <property type="component" value="Unassembled WGS sequence"/>
</dbReference>
<comment type="similarity">
    <text evidence="1">Belongs to the protein kinase superfamily. NEK Ser/Thr protein kinase family. NIMA subfamily.</text>
</comment>
<dbReference type="PANTHER" id="PTHR43671:SF106">
    <property type="entry name" value="NIMA-LIKE KINASE"/>
    <property type="match status" value="1"/>
</dbReference>
<evidence type="ECO:0000259" key="8">
    <source>
        <dbReference type="PROSITE" id="PS50011"/>
    </source>
</evidence>
<feature type="region of interest" description="Disordered" evidence="7">
    <location>
        <begin position="420"/>
        <end position="500"/>
    </location>
</feature>
<evidence type="ECO:0000256" key="6">
    <source>
        <dbReference type="PROSITE-ProRule" id="PRU10141"/>
    </source>
</evidence>
<evidence type="ECO:0000313" key="10">
    <source>
        <dbReference type="Proteomes" id="UP000271683"/>
    </source>
</evidence>
<dbReference type="PROSITE" id="PS00108">
    <property type="entry name" value="PROTEIN_KINASE_ST"/>
    <property type="match status" value="1"/>
</dbReference>
<proteinExistence type="inferred from homology"/>
<dbReference type="PROSITE" id="PS50011">
    <property type="entry name" value="PROTEIN_KINASE_DOM"/>
    <property type="match status" value="1"/>
</dbReference>
<feature type="binding site" evidence="6">
    <location>
        <position position="60"/>
    </location>
    <ligand>
        <name>ATP</name>
        <dbReference type="ChEBI" id="CHEBI:30616"/>
    </ligand>
</feature>
<feature type="compositionally biased region" description="Low complexity" evidence="7">
    <location>
        <begin position="429"/>
        <end position="451"/>
    </location>
</feature>